<dbReference type="AlphaFoldDB" id="A0A0E0I9N8"/>
<feature type="region of interest" description="Disordered" evidence="1">
    <location>
        <begin position="161"/>
        <end position="221"/>
    </location>
</feature>
<dbReference type="EnsemblPlants" id="ONIVA08G09650.1">
    <property type="protein sequence ID" value="ONIVA08G09650.1"/>
    <property type="gene ID" value="ONIVA08G09650"/>
</dbReference>
<name>A0A0E0I9N8_ORYNI</name>
<reference evidence="2" key="1">
    <citation type="submission" date="2015-04" db="UniProtKB">
        <authorList>
            <consortium name="EnsemblPlants"/>
        </authorList>
    </citation>
    <scope>IDENTIFICATION</scope>
    <source>
        <strain evidence="2">SL10</strain>
    </source>
</reference>
<dbReference type="Proteomes" id="UP000006591">
    <property type="component" value="Chromosome 8"/>
</dbReference>
<dbReference type="OMA" id="ESCLANN"/>
<reference evidence="2" key="2">
    <citation type="submission" date="2018-04" db="EMBL/GenBank/DDBJ databases">
        <title>OnivRS2 (Oryza nivara Reference Sequence Version 2).</title>
        <authorList>
            <person name="Zhang J."/>
            <person name="Kudrna D."/>
            <person name="Lee S."/>
            <person name="Talag J."/>
            <person name="Rajasekar S."/>
            <person name="Welchert J."/>
            <person name="Hsing Y.-I."/>
            <person name="Wing R.A."/>
        </authorList>
    </citation>
    <scope>NUCLEOTIDE SEQUENCE [LARGE SCALE GENOMIC DNA]</scope>
    <source>
        <strain evidence="2">SL10</strain>
    </source>
</reference>
<dbReference type="HOGENOM" id="CLU_084604_0_0_1"/>
<sequence length="287" mass="30391">MMRSHRPRRVGPLEHPESCLANNGSDSGGSVGAVCELDLRKEKSRESSKMSLGPHVISSIFLQPGAPSSAEWSARSTDSRAAAAVPVVAAATPTTTHGNGGCGNCGTVVTTPSPRGAAVARVRTTTRRRRRMASISRSWRAAATAAAALTTAVALCAGDGRRRPWQPRRHGDGECGSGDGDDNDDNGAKMDGGDGRLEEIKRDRRGGTGRDGDPPRMQDGAVLGTAQDGVRLLLRLPLLLYPILPDESKWRASYGREDVLSTSDLKQMWVRFKKVPRGSGAAVTSIA</sequence>
<dbReference type="STRING" id="4536.A0A0E0I9N8"/>
<protein>
    <submittedName>
        <fullName evidence="2">Uncharacterized protein</fullName>
    </submittedName>
</protein>
<keyword evidence="3" id="KW-1185">Reference proteome</keyword>
<organism evidence="2">
    <name type="scientific">Oryza nivara</name>
    <name type="common">Indian wild rice</name>
    <name type="synonym">Oryza sativa f. spontanea</name>
    <dbReference type="NCBI Taxonomy" id="4536"/>
    <lineage>
        <taxon>Eukaryota</taxon>
        <taxon>Viridiplantae</taxon>
        <taxon>Streptophyta</taxon>
        <taxon>Embryophyta</taxon>
        <taxon>Tracheophyta</taxon>
        <taxon>Spermatophyta</taxon>
        <taxon>Magnoliopsida</taxon>
        <taxon>Liliopsida</taxon>
        <taxon>Poales</taxon>
        <taxon>Poaceae</taxon>
        <taxon>BOP clade</taxon>
        <taxon>Oryzoideae</taxon>
        <taxon>Oryzeae</taxon>
        <taxon>Oryzinae</taxon>
        <taxon>Oryza</taxon>
    </lineage>
</organism>
<evidence type="ECO:0000313" key="2">
    <source>
        <dbReference type="EnsemblPlants" id="ONIVA08G09650.1"/>
    </source>
</evidence>
<dbReference type="Gramene" id="ONIVA08G09650.1">
    <property type="protein sequence ID" value="ONIVA08G09650.1"/>
    <property type="gene ID" value="ONIVA08G09650"/>
</dbReference>
<accession>A0A0E0I9N8</accession>
<evidence type="ECO:0000313" key="3">
    <source>
        <dbReference type="Proteomes" id="UP000006591"/>
    </source>
</evidence>
<evidence type="ECO:0000256" key="1">
    <source>
        <dbReference type="SAM" id="MobiDB-lite"/>
    </source>
</evidence>
<feature type="compositionally biased region" description="Basic and acidic residues" evidence="1">
    <location>
        <begin position="186"/>
        <end position="216"/>
    </location>
</feature>
<feature type="region of interest" description="Disordered" evidence="1">
    <location>
        <begin position="1"/>
        <end position="31"/>
    </location>
</feature>
<proteinExistence type="predicted"/>